<evidence type="ECO:0000259" key="8">
    <source>
        <dbReference type="Pfam" id="PF04024"/>
    </source>
</evidence>
<dbReference type="EMBL" id="JAAMOZ010000001">
    <property type="protein sequence ID" value="NIH55903.1"/>
    <property type="molecule type" value="Genomic_DNA"/>
</dbReference>
<feature type="region of interest" description="Disordered" evidence="6">
    <location>
        <begin position="142"/>
        <end position="163"/>
    </location>
</feature>
<feature type="transmembrane region" description="Helical" evidence="7">
    <location>
        <begin position="34"/>
        <end position="55"/>
    </location>
</feature>
<evidence type="ECO:0000313" key="10">
    <source>
        <dbReference type="Proteomes" id="UP000749311"/>
    </source>
</evidence>
<comment type="caution">
    <text evidence="9">The sequence shown here is derived from an EMBL/GenBank/DDBJ whole genome shotgun (WGS) entry which is preliminary data.</text>
</comment>
<keyword evidence="2" id="KW-1003">Cell membrane</keyword>
<name>A0ABX0SBY8_9ACTN</name>
<keyword evidence="10" id="KW-1185">Reference proteome</keyword>
<sequence length="348" mass="36902">MLALERDPGKGKISGFCAALADYYGVDPLLVRTLFVVAALSSGIGVVLYLAGWALTPASTTGRAPVDRLGPRWRNLSPRTLVWWAIGLTAVTAIVLGSFGGLGWTPLIIVALTILTGQRTHHRARPTVYRFPTPQAAAAARQRAIERGSQARRKPRPTDGRRSTGPLTLLVILLALAAGGGCATLWPGDPTLVVSAALATVGLGLVVLAWRGRAVGLIVFGVVCSLALALTAAVGPTPLRTQQHIETLSSGEQTVVSSEYSLLDAGDVRVEQDTEWELTVDSSSVVLQLPADENIQVETDYSNTVIVMDDQAYAGNGRTAWGRHPDPDGPTLIVHITTWDSVVVVRTP</sequence>
<dbReference type="PANTHER" id="PTHR33885:SF3">
    <property type="entry name" value="PHAGE SHOCK PROTEIN C"/>
    <property type="match status" value="1"/>
</dbReference>
<keyword evidence="3 7" id="KW-0812">Transmembrane</keyword>
<evidence type="ECO:0000313" key="9">
    <source>
        <dbReference type="EMBL" id="NIH55903.1"/>
    </source>
</evidence>
<evidence type="ECO:0000256" key="3">
    <source>
        <dbReference type="ARBA" id="ARBA00022692"/>
    </source>
</evidence>
<organism evidence="9 10">
    <name type="scientific">Brooklawnia cerclae</name>
    <dbReference type="NCBI Taxonomy" id="349934"/>
    <lineage>
        <taxon>Bacteria</taxon>
        <taxon>Bacillati</taxon>
        <taxon>Actinomycetota</taxon>
        <taxon>Actinomycetes</taxon>
        <taxon>Propionibacteriales</taxon>
        <taxon>Propionibacteriaceae</taxon>
        <taxon>Brooklawnia</taxon>
    </lineage>
</organism>
<evidence type="ECO:0000256" key="2">
    <source>
        <dbReference type="ARBA" id="ARBA00022475"/>
    </source>
</evidence>
<protein>
    <submittedName>
        <fullName evidence="9">Phage shock protein PspC (Stress-responsive transcriptional regulator)</fullName>
    </submittedName>
</protein>
<dbReference type="Pfam" id="PF04024">
    <property type="entry name" value="PspC"/>
    <property type="match status" value="1"/>
</dbReference>
<proteinExistence type="predicted"/>
<feature type="transmembrane region" description="Helical" evidence="7">
    <location>
        <begin position="217"/>
        <end position="235"/>
    </location>
</feature>
<feature type="transmembrane region" description="Helical" evidence="7">
    <location>
        <begin position="192"/>
        <end position="210"/>
    </location>
</feature>
<feature type="domain" description="Phage shock protein PspC N-terminal" evidence="8">
    <location>
        <begin position="4"/>
        <end position="58"/>
    </location>
</feature>
<comment type="subcellular location">
    <subcellularLocation>
        <location evidence="1">Cell membrane</location>
        <topology evidence="1">Single-pass membrane protein</topology>
    </subcellularLocation>
</comment>
<evidence type="ECO:0000256" key="1">
    <source>
        <dbReference type="ARBA" id="ARBA00004162"/>
    </source>
</evidence>
<gene>
    <name evidence="9" type="ORF">FB473_000548</name>
</gene>
<keyword evidence="5 7" id="KW-0472">Membrane</keyword>
<reference evidence="9 10" key="1">
    <citation type="submission" date="2020-02" db="EMBL/GenBank/DDBJ databases">
        <title>Sequencing the genomes of 1000 actinobacteria strains.</title>
        <authorList>
            <person name="Klenk H.-P."/>
        </authorList>
    </citation>
    <scope>NUCLEOTIDE SEQUENCE [LARGE SCALE GENOMIC DNA]</scope>
    <source>
        <strain evidence="9 10">DSM 19609</strain>
    </source>
</reference>
<dbReference type="InterPro" id="IPR007168">
    <property type="entry name" value="Phageshock_PspC_N"/>
</dbReference>
<evidence type="ECO:0000256" key="5">
    <source>
        <dbReference type="ARBA" id="ARBA00023136"/>
    </source>
</evidence>
<evidence type="ECO:0000256" key="7">
    <source>
        <dbReference type="SAM" id="Phobius"/>
    </source>
</evidence>
<evidence type="ECO:0000256" key="6">
    <source>
        <dbReference type="SAM" id="MobiDB-lite"/>
    </source>
</evidence>
<accession>A0ABX0SBY8</accession>
<feature type="transmembrane region" description="Helical" evidence="7">
    <location>
        <begin position="82"/>
        <end position="115"/>
    </location>
</feature>
<dbReference type="PANTHER" id="PTHR33885">
    <property type="entry name" value="PHAGE SHOCK PROTEIN C"/>
    <property type="match status" value="1"/>
</dbReference>
<dbReference type="Proteomes" id="UP000749311">
    <property type="component" value="Unassembled WGS sequence"/>
</dbReference>
<dbReference type="InterPro" id="IPR052027">
    <property type="entry name" value="PspC"/>
</dbReference>
<keyword evidence="4 7" id="KW-1133">Transmembrane helix</keyword>
<feature type="transmembrane region" description="Helical" evidence="7">
    <location>
        <begin position="167"/>
        <end position="186"/>
    </location>
</feature>
<evidence type="ECO:0000256" key="4">
    <source>
        <dbReference type="ARBA" id="ARBA00022989"/>
    </source>
</evidence>
<dbReference type="RefSeq" id="WP_167164618.1">
    <property type="nucleotide sequence ID" value="NZ_BAAAOO010000002.1"/>
</dbReference>